<feature type="compositionally biased region" description="Acidic residues" evidence="8">
    <location>
        <begin position="266"/>
        <end position="283"/>
    </location>
</feature>
<proteinExistence type="inferred from homology"/>
<comment type="similarity">
    <text evidence="2">Belongs to the cation diffusion facilitator (CDF) transporter (TC 2.A.4) family. SLC30A subfamily.</text>
</comment>
<feature type="compositionally biased region" description="Low complexity" evidence="8">
    <location>
        <begin position="502"/>
        <end position="512"/>
    </location>
</feature>
<dbReference type="InterPro" id="IPR027470">
    <property type="entry name" value="Cation_efflux_CTD"/>
</dbReference>
<evidence type="ECO:0000256" key="4">
    <source>
        <dbReference type="ARBA" id="ARBA00022692"/>
    </source>
</evidence>
<organism evidence="12 13">
    <name type="scientific">Exophiala bonariae</name>
    <dbReference type="NCBI Taxonomy" id="1690606"/>
    <lineage>
        <taxon>Eukaryota</taxon>
        <taxon>Fungi</taxon>
        <taxon>Dikarya</taxon>
        <taxon>Ascomycota</taxon>
        <taxon>Pezizomycotina</taxon>
        <taxon>Eurotiomycetes</taxon>
        <taxon>Chaetothyriomycetidae</taxon>
        <taxon>Chaetothyriales</taxon>
        <taxon>Herpotrichiellaceae</taxon>
        <taxon>Exophiala</taxon>
    </lineage>
</organism>
<evidence type="ECO:0000256" key="8">
    <source>
        <dbReference type="SAM" id="MobiDB-lite"/>
    </source>
</evidence>
<dbReference type="Pfam" id="PF16916">
    <property type="entry name" value="ZT_dimer"/>
    <property type="match status" value="1"/>
</dbReference>
<name>A0AAV9NFQ0_9EURO</name>
<evidence type="ECO:0000259" key="11">
    <source>
        <dbReference type="Pfam" id="PF16916"/>
    </source>
</evidence>
<comment type="subcellular location">
    <subcellularLocation>
        <location evidence="1">Membrane</location>
        <topology evidence="1">Multi-pass membrane protein</topology>
    </subcellularLocation>
</comment>
<feature type="compositionally biased region" description="Polar residues" evidence="8">
    <location>
        <begin position="513"/>
        <end position="531"/>
    </location>
</feature>
<evidence type="ECO:0000256" key="1">
    <source>
        <dbReference type="ARBA" id="ARBA00004141"/>
    </source>
</evidence>
<evidence type="ECO:0000256" key="7">
    <source>
        <dbReference type="ARBA" id="ARBA00023136"/>
    </source>
</evidence>
<dbReference type="EMBL" id="JAVRRD010000008">
    <property type="protein sequence ID" value="KAK5056120.1"/>
    <property type="molecule type" value="Genomic_DNA"/>
</dbReference>
<evidence type="ECO:0000259" key="10">
    <source>
        <dbReference type="Pfam" id="PF01545"/>
    </source>
</evidence>
<evidence type="ECO:0000256" key="6">
    <source>
        <dbReference type="ARBA" id="ARBA00022989"/>
    </source>
</evidence>
<dbReference type="Proteomes" id="UP001358417">
    <property type="component" value="Unassembled WGS sequence"/>
</dbReference>
<keyword evidence="13" id="KW-1185">Reference proteome</keyword>
<dbReference type="GO" id="GO:0006882">
    <property type="term" value="P:intracellular zinc ion homeostasis"/>
    <property type="evidence" value="ECO:0007669"/>
    <property type="project" value="TreeGrafter"/>
</dbReference>
<feature type="transmembrane region" description="Helical" evidence="9">
    <location>
        <begin position="42"/>
        <end position="59"/>
    </location>
</feature>
<keyword evidence="5" id="KW-0862">Zinc</keyword>
<feature type="transmembrane region" description="Helical" evidence="9">
    <location>
        <begin position="9"/>
        <end position="30"/>
    </location>
</feature>
<keyword evidence="4 9" id="KW-0812">Transmembrane</keyword>
<feature type="domain" description="Cation efflux protein cytoplasmic" evidence="11">
    <location>
        <begin position="424"/>
        <end position="499"/>
    </location>
</feature>
<dbReference type="GeneID" id="89980815"/>
<evidence type="ECO:0000313" key="13">
    <source>
        <dbReference type="Proteomes" id="UP001358417"/>
    </source>
</evidence>
<accession>A0AAV9NFQ0</accession>
<feature type="transmembrane region" description="Helical" evidence="9">
    <location>
        <begin position="392"/>
        <end position="409"/>
    </location>
</feature>
<evidence type="ECO:0000256" key="2">
    <source>
        <dbReference type="ARBA" id="ARBA00008873"/>
    </source>
</evidence>
<dbReference type="GO" id="GO:0005385">
    <property type="term" value="F:zinc ion transmembrane transporter activity"/>
    <property type="evidence" value="ECO:0007669"/>
    <property type="project" value="TreeGrafter"/>
</dbReference>
<dbReference type="SUPFAM" id="SSF161111">
    <property type="entry name" value="Cation efflux protein transmembrane domain-like"/>
    <property type="match status" value="1"/>
</dbReference>
<feature type="transmembrane region" description="Helical" evidence="9">
    <location>
        <begin position="357"/>
        <end position="380"/>
    </location>
</feature>
<evidence type="ECO:0000256" key="3">
    <source>
        <dbReference type="ARBA" id="ARBA00022448"/>
    </source>
</evidence>
<dbReference type="RefSeq" id="XP_064708090.1">
    <property type="nucleotide sequence ID" value="XM_064856190.1"/>
</dbReference>
<sequence>MGLSKSQRIAILLAIDSVFFLIELVIGYAVHSLALVADSFHMLNDVLSLCVGLWAVRVANTGSSKMYTYGWQRAETLGALVNGVFLVALCLSIFLEAIQRFVEPQVVSNPKLVLIVGCLGLASNILGLFLFHDHGHSHGGGGGEGDGIKSAEEGHGHSHVHADGDTQAVADESGNIEDILPQVRVAGFNGSSGKRFSRSDEENTTISAPSPNASHRRSVVSNNEVHGRHRRRASGSFGRGFGSVDNIHIHPASFRQDIIQAARVEEESESDPEAEALLDDNDLPNERSKILPDGHSSPTQGHKSFSGYGSIGKKRASTHYDHDDHNHNQSKDSHDGHGHGGHGGHGHSHGDLNMRGVFLHVMGDALGNIGVIGSALIIWLTTFPGRYYCDPAISLVITVIILCSAIPLCKAASRILLQAVPVGMSIDEITADIESLPRVIEAHHLHVWQLNDTKLVASLHVKVDCEVEGSGSASYMHLAREIRSCLHAYGIHSSTIQPEFYSPDSPDSPSGSTAVANGTSNGDASPKTVANGSKAGSLRSEGRTCLLECGDNCADSSQCCPTDVKPPKK</sequence>
<dbReference type="Gene3D" id="1.20.1510.10">
    <property type="entry name" value="Cation efflux protein transmembrane domain"/>
    <property type="match status" value="2"/>
</dbReference>
<feature type="transmembrane region" description="Helical" evidence="9">
    <location>
        <begin position="111"/>
        <end position="131"/>
    </location>
</feature>
<feature type="transmembrane region" description="Helical" evidence="9">
    <location>
        <begin position="79"/>
        <end position="99"/>
    </location>
</feature>
<dbReference type="InterPro" id="IPR002524">
    <property type="entry name" value="Cation_efflux"/>
</dbReference>
<feature type="region of interest" description="Disordered" evidence="8">
    <location>
        <begin position="140"/>
        <end position="162"/>
    </location>
</feature>
<feature type="compositionally biased region" description="Basic and acidic residues" evidence="8">
    <location>
        <begin position="146"/>
        <end position="162"/>
    </location>
</feature>
<dbReference type="SUPFAM" id="SSF160240">
    <property type="entry name" value="Cation efflux protein cytoplasmic domain-like"/>
    <property type="match status" value="1"/>
</dbReference>
<dbReference type="InterPro" id="IPR058533">
    <property type="entry name" value="Cation_efflux_TM"/>
</dbReference>
<feature type="domain" description="Cation efflux protein transmembrane" evidence="10">
    <location>
        <begin position="344"/>
        <end position="417"/>
    </location>
</feature>
<dbReference type="PANTHER" id="PTHR45820:SF4">
    <property type="entry name" value="ZINC TRANSPORTER 63C, ISOFORM F"/>
    <property type="match status" value="1"/>
</dbReference>
<evidence type="ECO:0000256" key="9">
    <source>
        <dbReference type="SAM" id="Phobius"/>
    </source>
</evidence>
<evidence type="ECO:0008006" key="14">
    <source>
        <dbReference type="Google" id="ProtNLM"/>
    </source>
</evidence>
<dbReference type="NCBIfam" id="TIGR01297">
    <property type="entry name" value="CDF"/>
    <property type="match status" value="2"/>
</dbReference>
<keyword evidence="6 9" id="KW-1133">Transmembrane helix</keyword>
<feature type="region of interest" description="Disordered" evidence="8">
    <location>
        <begin position="263"/>
        <end position="348"/>
    </location>
</feature>
<dbReference type="InterPro" id="IPR036837">
    <property type="entry name" value="Cation_efflux_CTD_sf"/>
</dbReference>
<feature type="domain" description="Cation efflux protein transmembrane" evidence="10">
    <location>
        <begin position="11"/>
        <end position="149"/>
    </location>
</feature>
<keyword evidence="7 9" id="KW-0472">Membrane</keyword>
<dbReference type="FunFam" id="1.20.1510.10:FF:000021">
    <property type="entry name" value="Solute carrier family 30 (Zinc transporter), member 1"/>
    <property type="match status" value="1"/>
</dbReference>
<comment type="caution">
    <text evidence="12">The sequence shown here is derived from an EMBL/GenBank/DDBJ whole genome shotgun (WGS) entry which is preliminary data.</text>
</comment>
<dbReference type="GO" id="GO:0016020">
    <property type="term" value="C:membrane"/>
    <property type="evidence" value="ECO:0007669"/>
    <property type="project" value="UniProtKB-SubCell"/>
</dbReference>
<protein>
    <recommendedName>
        <fullName evidence="14">CDF family cation efflux system protein</fullName>
    </recommendedName>
</protein>
<feature type="region of interest" description="Disordered" evidence="8">
    <location>
        <begin position="499"/>
        <end position="539"/>
    </location>
</feature>
<feature type="compositionally biased region" description="Basic and acidic residues" evidence="8">
    <location>
        <begin position="318"/>
        <end position="338"/>
    </location>
</feature>
<dbReference type="InterPro" id="IPR027469">
    <property type="entry name" value="Cation_efflux_TMD_sf"/>
</dbReference>
<dbReference type="Pfam" id="PF01545">
    <property type="entry name" value="Cation_efflux"/>
    <property type="match status" value="2"/>
</dbReference>
<keyword evidence="3" id="KW-0813">Transport</keyword>
<evidence type="ECO:0000313" key="12">
    <source>
        <dbReference type="EMBL" id="KAK5056120.1"/>
    </source>
</evidence>
<dbReference type="AlphaFoldDB" id="A0AAV9NFQ0"/>
<reference evidence="12 13" key="1">
    <citation type="submission" date="2023-08" db="EMBL/GenBank/DDBJ databases">
        <title>Black Yeasts Isolated from many extreme environments.</title>
        <authorList>
            <person name="Coleine C."/>
            <person name="Stajich J.E."/>
            <person name="Selbmann L."/>
        </authorList>
    </citation>
    <scope>NUCLEOTIDE SEQUENCE [LARGE SCALE GENOMIC DNA]</scope>
    <source>
        <strain evidence="12 13">CCFEE 5792</strain>
    </source>
</reference>
<dbReference type="FunFam" id="1.20.1510.10:FF:000026">
    <property type="entry name" value="Zinc/cadmium resistance protein-like protein"/>
    <property type="match status" value="1"/>
</dbReference>
<feature type="region of interest" description="Disordered" evidence="8">
    <location>
        <begin position="190"/>
        <end position="241"/>
    </location>
</feature>
<feature type="compositionally biased region" description="Polar residues" evidence="8">
    <location>
        <begin position="204"/>
        <end position="224"/>
    </location>
</feature>
<dbReference type="PANTHER" id="PTHR45820">
    <property type="entry name" value="FI23527P1"/>
    <property type="match status" value="1"/>
</dbReference>
<gene>
    <name evidence="12" type="ORF">LTR84_012673</name>
</gene>
<evidence type="ECO:0000256" key="5">
    <source>
        <dbReference type="ARBA" id="ARBA00022833"/>
    </source>
</evidence>